<dbReference type="InterPro" id="IPR010099">
    <property type="entry name" value="SDR39U1"/>
</dbReference>
<evidence type="ECO:0000313" key="5">
    <source>
        <dbReference type="Proteomes" id="UP000321926"/>
    </source>
</evidence>
<dbReference type="InterPro" id="IPR013549">
    <property type="entry name" value="DUF1731"/>
</dbReference>
<dbReference type="Pfam" id="PF01370">
    <property type="entry name" value="Epimerase"/>
    <property type="match status" value="1"/>
</dbReference>
<evidence type="ECO:0000259" key="2">
    <source>
        <dbReference type="Pfam" id="PF01370"/>
    </source>
</evidence>
<protein>
    <submittedName>
        <fullName evidence="4">TIGR01777 family protein</fullName>
    </submittedName>
</protein>
<accession>A0A5C8KB30</accession>
<dbReference type="Pfam" id="PF08338">
    <property type="entry name" value="DUF1731"/>
    <property type="match status" value="1"/>
</dbReference>
<dbReference type="InterPro" id="IPR001509">
    <property type="entry name" value="Epimerase_deHydtase"/>
</dbReference>
<dbReference type="PANTHER" id="PTHR11092">
    <property type="entry name" value="SUGAR NUCLEOTIDE EPIMERASE RELATED"/>
    <property type="match status" value="1"/>
</dbReference>
<dbReference type="Proteomes" id="UP000321926">
    <property type="component" value="Unassembled WGS sequence"/>
</dbReference>
<evidence type="ECO:0000256" key="1">
    <source>
        <dbReference type="ARBA" id="ARBA00009353"/>
    </source>
</evidence>
<evidence type="ECO:0000259" key="3">
    <source>
        <dbReference type="Pfam" id="PF08338"/>
    </source>
</evidence>
<dbReference type="RefSeq" id="WP_147921567.1">
    <property type="nucleotide sequence ID" value="NZ_VRTY01000030.1"/>
</dbReference>
<evidence type="ECO:0000313" key="4">
    <source>
        <dbReference type="EMBL" id="TXK47130.1"/>
    </source>
</evidence>
<dbReference type="SUPFAM" id="SSF51735">
    <property type="entry name" value="NAD(P)-binding Rossmann-fold domains"/>
    <property type="match status" value="1"/>
</dbReference>
<gene>
    <name evidence="4" type="ORF">FVR03_09795</name>
</gene>
<dbReference type="AlphaFoldDB" id="A0A5C8KB30"/>
<reference evidence="4 5" key="1">
    <citation type="submission" date="2019-08" db="EMBL/GenBank/DDBJ databases">
        <authorList>
            <person name="Shi S."/>
        </authorList>
    </citation>
    <scope>NUCLEOTIDE SEQUENCE [LARGE SCALE GENOMIC DNA]</scope>
    <source>
        <strain evidence="4 5">GY10130</strain>
    </source>
</reference>
<dbReference type="OrthoDB" id="9801773at2"/>
<dbReference type="NCBIfam" id="TIGR01777">
    <property type="entry name" value="yfcH"/>
    <property type="match status" value="1"/>
</dbReference>
<keyword evidence="5" id="KW-1185">Reference proteome</keyword>
<sequence length="305" mass="33864">MPCKILITGGSGLVGSRLSEMLIDLGYEVAHLSRNPDKFSNYKTFKWDIKHPHIDDNAITWADYIVHLSGAGITDEKWTEEHKKEILNSRVNSTHLLYSCLQKTDHHVKGFIAASGIGIYGDSGDQLMSEESMYADDFLAEVCKAWEGATWEIRDLGLRTVIFRTGIVLSTKGGALPQLARPVKMMAGAPLGSGKQYMSWIHIDDACRLYIKAIEDTQFEGVYNAVAPHPVTNSEFTKQLAQVMHRPLVLPKVPAFALNLLLGEMSGVILGGQRVSANKVLQTGFTFEYSQLPEALKSFFSKEEQ</sequence>
<dbReference type="InterPro" id="IPR036291">
    <property type="entry name" value="NAD(P)-bd_dom_sf"/>
</dbReference>
<dbReference type="EMBL" id="VRTY01000030">
    <property type="protein sequence ID" value="TXK47130.1"/>
    <property type="molecule type" value="Genomic_DNA"/>
</dbReference>
<feature type="domain" description="NAD-dependent epimerase/dehydratase" evidence="2">
    <location>
        <begin position="5"/>
        <end position="224"/>
    </location>
</feature>
<organism evidence="4 5">
    <name type="scientific">Pontibacter qinzhouensis</name>
    <dbReference type="NCBI Taxonomy" id="2603253"/>
    <lineage>
        <taxon>Bacteria</taxon>
        <taxon>Pseudomonadati</taxon>
        <taxon>Bacteroidota</taxon>
        <taxon>Cytophagia</taxon>
        <taxon>Cytophagales</taxon>
        <taxon>Hymenobacteraceae</taxon>
        <taxon>Pontibacter</taxon>
    </lineage>
</organism>
<comment type="caution">
    <text evidence="4">The sequence shown here is derived from an EMBL/GenBank/DDBJ whole genome shotgun (WGS) entry which is preliminary data.</text>
</comment>
<name>A0A5C8KB30_9BACT</name>
<comment type="similarity">
    <text evidence="1">Belongs to the NAD(P)-dependent epimerase/dehydratase family. SDR39U1 subfamily.</text>
</comment>
<feature type="domain" description="DUF1731" evidence="3">
    <location>
        <begin position="253"/>
        <end position="298"/>
    </location>
</feature>
<dbReference type="CDD" id="cd05242">
    <property type="entry name" value="SDR_a8"/>
    <property type="match status" value="1"/>
</dbReference>
<dbReference type="Gene3D" id="3.40.50.720">
    <property type="entry name" value="NAD(P)-binding Rossmann-like Domain"/>
    <property type="match status" value="1"/>
</dbReference>
<proteinExistence type="inferred from homology"/>
<dbReference type="PANTHER" id="PTHR11092:SF0">
    <property type="entry name" value="EPIMERASE FAMILY PROTEIN SDR39U1"/>
    <property type="match status" value="1"/>
</dbReference>